<dbReference type="GO" id="GO:0044718">
    <property type="term" value="P:siderophore transmembrane transport"/>
    <property type="evidence" value="ECO:0007669"/>
    <property type="project" value="TreeGrafter"/>
</dbReference>
<feature type="signal peptide" evidence="12">
    <location>
        <begin position="1"/>
        <end position="24"/>
    </location>
</feature>
<evidence type="ECO:0000256" key="1">
    <source>
        <dbReference type="ARBA" id="ARBA00004571"/>
    </source>
</evidence>
<dbReference type="RefSeq" id="WP_124704974.1">
    <property type="nucleotide sequence ID" value="NZ_BGOW01000017.1"/>
</dbReference>
<organism evidence="14 15">
    <name type="scientific">Sulfuriferula multivorans</name>
    <dbReference type="NCBI Taxonomy" id="1559896"/>
    <lineage>
        <taxon>Bacteria</taxon>
        <taxon>Pseudomonadati</taxon>
        <taxon>Pseudomonadota</taxon>
        <taxon>Betaproteobacteria</taxon>
        <taxon>Nitrosomonadales</taxon>
        <taxon>Sulfuricellaceae</taxon>
        <taxon>Sulfuriferula</taxon>
    </lineage>
</organism>
<comment type="caution">
    <text evidence="14">The sequence shown here is derived from an EMBL/GenBank/DDBJ whole genome shotgun (WGS) entry which is preliminary data.</text>
</comment>
<dbReference type="InterPro" id="IPR036942">
    <property type="entry name" value="Beta-barrel_TonB_sf"/>
</dbReference>
<comment type="subcellular location">
    <subcellularLocation>
        <location evidence="1 11">Cell outer membrane</location>
        <topology evidence="1 11">Multi-pass membrane protein</topology>
    </subcellularLocation>
</comment>
<evidence type="ECO:0000256" key="10">
    <source>
        <dbReference type="ARBA" id="ARBA00023237"/>
    </source>
</evidence>
<keyword evidence="5 11" id="KW-0812">Transmembrane</keyword>
<dbReference type="SUPFAM" id="SSF49464">
    <property type="entry name" value="Carboxypeptidase regulatory domain-like"/>
    <property type="match status" value="1"/>
</dbReference>
<accession>A0A401JF05</accession>
<evidence type="ECO:0000256" key="12">
    <source>
        <dbReference type="SAM" id="SignalP"/>
    </source>
</evidence>
<protein>
    <submittedName>
        <fullName evidence="14">Zinc-regulated outer membrane receptor</fullName>
    </submittedName>
</protein>
<dbReference type="AlphaFoldDB" id="A0A401JF05"/>
<gene>
    <name evidence="14" type="ORF">SFMTTN_1996</name>
</gene>
<sequence length="783" mass="84545">MNIRLSRMGAAFALAFAVIAPARAAAIQPGQIEGRVNDTLGHAVAAASIKLQSPDGKTQGVTQSDAQGHFSFSRLAPGIYAVVVDKANFQTGTDIVTLNADAGKASTITLASTQALEVKVTARKRERPRNGIAVDTGSSNYRISAKDVAALPQGASTPLNQVLLQAPGVAQDSYGQLHIRGDHGNVQYRINDIIVPEAITGFGQSLDTRFAESINLLTGALPAQYGDRTAGVVDIHTKSGEFDNDGRIGVTVGSHNTRELSGEVSGHNGKLNYYLNASALKNDLGIENPTASTSAIHDTTHQNKGFGYFSYLLSDSAKLSLILGSSDNKFQIPNVPGQTPNYTLNGVTSYQSANLDERQRETTRYGILALQGTLGDQFDYQLAAFSRYSKVLFEPDATGDLLYTGVASRVLRTSQANGLQADGSYHLNPRHTLRTGVFISQEHLNNNNDVLTFPADSAGNQTSTTPIGFTANNSKTANLYGVYAQDEWKATNKLTINYGARFDQVDAYVTGHQLSPRLGAVYQIDPQTTLHAGYARYFTPPPNELISGQTVASFQGTTNAPPGTQNDPVKSESSDYFDIGLSHQLTPHLTLGLDSYYKTVKNMLDEGQFGSALLYTPFNYSQGKIYGAELTANYRKDNFSAYLNLAHSTAMGRGINSAQYNFDAAELAYIANNWVHLDHDQRITASLGTAYRWRDTTYSADAIYGSGLRNGFANTGHLPAYVQVNVAAAHTFNVAQLGKFEGRVSILNLFDQSYQIRDGSGIGVGAPQYGPRRAVYFSLDKFF</sequence>
<evidence type="ECO:0000256" key="11">
    <source>
        <dbReference type="PROSITE-ProRule" id="PRU01360"/>
    </source>
</evidence>
<keyword evidence="4 11" id="KW-1134">Transmembrane beta strand</keyword>
<dbReference type="InterPro" id="IPR039426">
    <property type="entry name" value="TonB-dep_rcpt-like"/>
</dbReference>
<dbReference type="PROSITE" id="PS52016">
    <property type="entry name" value="TONB_DEPENDENT_REC_3"/>
    <property type="match status" value="1"/>
</dbReference>
<feature type="chain" id="PRO_5019488262" evidence="12">
    <location>
        <begin position="25"/>
        <end position="783"/>
    </location>
</feature>
<dbReference type="SUPFAM" id="SSF56935">
    <property type="entry name" value="Porins"/>
    <property type="match status" value="1"/>
</dbReference>
<dbReference type="Gene3D" id="2.170.130.10">
    <property type="entry name" value="TonB-dependent receptor, plug domain"/>
    <property type="match status" value="1"/>
</dbReference>
<dbReference type="OrthoDB" id="9764669at2"/>
<dbReference type="InterPro" id="IPR008969">
    <property type="entry name" value="CarboxyPept-like_regulatory"/>
</dbReference>
<dbReference type="Pfam" id="PF00593">
    <property type="entry name" value="TonB_dep_Rec_b-barrel"/>
    <property type="match status" value="1"/>
</dbReference>
<keyword evidence="10 11" id="KW-0998">Cell outer membrane</keyword>
<dbReference type="Gene3D" id="2.40.170.20">
    <property type="entry name" value="TonB-dependent receptor, beta-barrel domain"/>
    <property type="match status" value="1"/>
</dbReference>
<evidence type="ECO:0000256" key="4">
    <source>
        <dbReference type="ARBA" id="ARBA00022452"/>
    </source>
</evidence>
<evidence type="ECO:0000313" key="15">
    <source>
        <dbReference type="Proteomes" id="UP000286806"/>
    </source>
</evidence>
<dbReference type="InterPro" id="IPR000531">
    <property type="entry name" value="Beta-barrel_TonB"/>
</dbReference>
<keyword evidence="6 12" id="KW-0732">Signal</keyword>
<feature type="domain" description="TonB-dependent receptor-like beta-barrel" evidence="13">
    <location>
        <begin position="329"/>
        <end position="738"/>
    </location>
</feature>
<evidence type="ECO:0000256" key="7">
    <source>
        <dbReference type="ARBA" id="ARBA00023077"/>
    </source>
</evidence>
<evidence type="ECO:0000313" key="14">
    <source>
        <dbReference type="EMBL" id="GBL46183.1"/>
    </source>
</evidence>
<dbReference type="EMBL" id="BGOW01000017">
    <property type="protein sequence ID" value="GBL46183.1"/>
    <property type="molecule type" value="Genomic_DNA"/>
</dbReference>
<evidence type="ECO:0000256" key="8">
    <source>
        <dbReference type="ARBA" id="ARBA00023136"/>
    </source>
</evidence>
<evidence type="ECO:0000256" key="2">
    <source>
        <dbReference type="ARBA" id="ARBA00009810"/>
    </source>
</evidence>
<evidence type="ECO:0000256" key="3">
    <source>
        <dbReference type="ARBA" id="ARBA00022448"/>
    </source>
</evidence>
<proteinExistence type="inferred from homology"/>
<keyword evidence="15" id="KW-1185">Reference proteome</keyword>
<keyword evidence="8 11" id="KW-0472">Membrane</keyword>
<dbReference type="PANTHER" id="PTHR30069:SF29">
    <property type="entry name" value="HEMOGLOBIN AND HEMOGLOBIN-HAPTOGLOBIN-BINDING PROTEIN 1-RELATED"/>
    <property type="match status" value="1"/>
</dbReference>
<evidence type="ECO:0000256" key="5">
    <source>
        <dbReference type="ARBA" id="ARBA00022692"/>
    </source>
</evidence>
<dbReference type="PANTHER" id="PTHR30069">
    <property type="entry name" value="TONB-DEPENDENT OUTER MEMBRANE RECEPTOR"/>
    <property type="match status" value="1"/>
</dbReference>
<evidence type="ECO:0000259" key="13">
    <source>
        <dbReference type="Pfam" id="PF00593"/>
    </source>
</evidence>
<evidence type="ECO:0000256" key="6">
    <source>
        <dbReference type="ARBA" id="ARBA00022729"/>
    </source>
</evidence>
<reference evidence="14 15" key="1">
    <citation type="journal article" date="2019" name="Front. Microbiol.">
        <title>Genomes of Neutrophilic Sulfur-Oxidizing Chemolithoautotrophs Representing 9 Proteobacterial Species From 8 Genera.</title>
        <authorList>
            <person name="Watanabe T."/>
            <person name="Kojima H."/>
            <person name="Umezawa K."/>
            <person name="Hori C."/>
            <person name="Takasuka T.E."/>
            <person name="Kato Y."/>
            <person name="Fukui M."/>
        </authorList>
    </citation>
    <scope>NUCLEOTIDE SEQUENCE [LARGE SCALE GENOMIC DNA]</scope>
    <source>
        <strain evidence="14 15">TTN</strain>
    </source>
</reference>
<dbReference type="Pfam" id="PF13620">
    <property type="entry name" value="CarboxypepD_reg"/>
    <property type="match status" value="1"/>
</dbReference>
<dbReference type="GO" id="GO:0015344">
    <property type="term" value="F:siderophore uptake transmembrane transporter activity"/>
    <property type="evidence" value="ECO:0007669"/>
    <property type="project" value="TreeGrafter"/>
</dbReference>
<keyword evidence="9 14" id="KW-0675">Receptor</keyword>
<dbReference type="Proteomes" id="UP000286806">
    <property type="component" value="Unassembled WGS sequence"/>
</dbReference>
<keyword evidence="3 11" id="KW-0813">Transport</keyword>
<dbReference type="GO" id="GO:0009279">
    <property type="term" value="C:cell outer membrane"/>
    <property type="evidence" value="ECO:0007669"/>
    <property type="project" value="UniProtKB-SubCell"/>
</dbReference>
<comment type="similarity">
    <text evidence="2 11">Belongs to the TonB-dependent receptor family.</text>
</comment>
<dbReference type="InterPro" id="IPR037066">
    <property type="entry name" value="Plug_dom_sf"/>
</dbReference>
<dbReference type="Gene3D" id="2.60.40.1120">
    <property type="entry name" value="Carboxypeptidase-like, regulatory domain"/>
    <property type="match status" value="1"/>
</dbReference>
<keyword evidence="7" id="KW-0798">TonB box</keyword>
<evidence type="ECO:0000256" key="9">
    <source>
        <dbReference type="ARBA" id="ARBA00023170"/>
    </source>
</evidence>
<name>A0A401JF05_9PROT</name>